<evidence type="ECO:0000313" key="4">
    <source>
        <dbReference type="EMBL" id="MBW4666210.1"/>
    </source>
</evidence>
<evidence type="ECO:0000256" key="2">
    <source>
        <dbReference type="RuleBase" id="RU003749"/>
    </source>
</evidence>
<name>A0A951USU4_9CYAN</name>
<dbReference type="PROSITE" id="PS50801">
    <property type="entry name" value="STAS"/>
    <property type="match status" value="1"/>
</dbReference>
<dbReference type="EMBL" id="JAHHGZ010000002">
    <property type="protein sequence ID" value="MBW4666210.1"/>
    <property type="molecule type" value="Genomic_DNA"/>
</dbReference>
<dbReference type="PANTHER" id="PTHR33495:SF2">
    <property type="entry name" value="ANTI-SIGMA FACTOR ANTAGONIST TM_1081-RELATED"/>
    <property type="match status" value="1"/>
</dbReference>
<accession>A0A951USU4</accession>
<dbReference type="Gene3D" id="3.30.750.24">
    <property type="entry name" value="STAS domain"/>
    <property type="match status" value="1"/>
</dbReference>
<protein>
    <recommendedName>
        <fullName evidence="2">Anti-sigma factor antagonist</fullName>
    </recommendedName>
</protein>
<organism evidence="4 5">
    <name type="scientific">Cyanomargarita calcarea GSE-NOS-MK-12-04C</name>
    <dbReference type="NCBI Taxonomy" id="2839659"/>
    <lineage>
        <taxon>Bacteria</taxon>
        <taxon>Bacillati</taxon>
        <taxon>Cyanobacteriota</taxon>
        <taxon>Cyanophyceae</taxon>
        <taxon>Nostocales</taxon>
        <taxon>Cyanomargaritaceae</taxon>
        <taxon>Cyanomargarita</taxon>
    </lineage>
</organism>
<comment type="similarity">
    <text evidence="1 2">Belongs to the anti-sigma-factor antagonist family.</text>
</comment>
<evidence type="ECO:0000313" key="5">
    <source>
        <dbReference type="Proteomes" id="UP000729701"/>
    </source>
</evidence>
<dbReference type="PANTHER" id="PTHR33495">
    <property type="entry name" value="ANTI-SIGMA FACTOR ANTAGONIST TM_1081-RELATED-RELATED"/>
    <property type="match status" value="1"/>
</dbReference>
<sequence>MQAVLNYPKITVVRPQGSLNAANALEFERDLTTALAQKDNAVTLVDLEKLESLDSAGLMALVSGLKVSQSLGKRLSLCSLPASIKIVFELTQLDGAFEIFESETAFVAACLESSSAMMAVVGAGVSG</sequence>
<reference evidence="4" key="2">
    <citation type="journal article" date="2022" name="Microbiol. Resour. Announc.">
        <title>Metagenome Sequencing to Explore Phylogenomics of Terrestrial Cyanobacteria.</title>
        <authorList>
            <person name="Ward R.D."/>
            <person name="Stajich J.E."/>
            <person name="Johansen J.R."/>
            <person name="Huntemann M."/>
            <person name="Clum A."/>
            <person name="Foster B."/>
            <person name="Foster B."/>
            <person name="Roux S."/>
            <person name="Palaniappan K."/>
            <person name="Varghese N."/>
            <person name="Mukherjee S."/>
            <person name="Reddy T.B.K."/>
            <person name="Daum C."/>
            <person name="Copeland A."/>
            <person name="Chen I.A."/>
            <person name="Ivanova N.N."/>
            <person name="Kyrpides N.C."/>
            <person name="Shapiro N."/>
            <person name="Eloe-Fadrosh E.A."/>
            <person name="Pietrasiak N."/>
        </authorList>
    </citation>
    <scope>NUCLEOTIDE SEQUENCE</scope>
    <source>
        <strain evidence="4">GSE-NOS-MK-12-04C</strain>
    </source>
</reference>
<dbReference type="AlphaFoldDB" id="A0A951USU4"/>
<evidence type="ECO:0000256" key="1">
    <source>
        <dbReference type="ARBA" id="ARBA00009013"/>
    </source>
</evidence>
<dbReference type="InterPro" id="IPR003658">
    <property type="entry name" value="Anti-sigma_ant"/>
</dbReference>
<dbReference type="InterPro" id="IPR002645">
    <property type="entry name" value="STAS_dom"/>
</dbReference>
<feature type="domain" description="STAS" evidence="3">
    <location>
        <begin position="1"/>
        <end position="110"/>
    </location>
</feature>
<evidence type="ECO:0000259" key="3">
    <source>
        <dbReference type="PROSITE" id="PS50801"/>
    </source>
</evidence>
<dbReference type="Proteomes" id="UP000729701">
    <property type="component" value="Unassembled WGS sequence"/>
</dbReference>
<dbReference type="NCBIfam" id="TIGR00377">
    <property type="entry name" value="ant_ant_sig"/>
    <property type="match status" value="1"/>
</dbReference>
<dbReference type="InterPro" id="IPR036513">
    <property type="entry name" value="STAS_dom_sf"/>
</dbReference>
<gene>
    <name evidence="4" type="ORF">KME60_01910</name>
</gene>
<dbReference type="SUPFAM" id="SSF52091">
    <property type="entry name" value="SpoIIaa-like"/>
    <property type="match status" value="1"/>
</dbReference>
<dbReference type="GO" id="GO:0043856">
    <property type="term" value="F:anti-sigma factor antagonist activity"/>
    <property type="evidence" value="ECO:0007669"/>
    <property type="project" value="InterPro"/>
</dbReference>
<proteinExistence type="inferred from homology"/>
<reference evidence="4" key="1">
    <citation type="submission" date="2021-05" db="EMBL/GenBank/DDBJ databases">
        <authorList>
            <person name="Pietrasiak N."/>
            <person name="Ward R."/>
            <person name="Stajich J.E."/>
            <person name="Kurbessoian T."/>
        </authorList>
    </citation>
    <scope>NUCLEOTIDE SEQUENCE</scope>
    <source>
        <strain evidence="4">GSE-NOS-MK-12-04C</strain>
    </source>
</reference>
<dbReference type="Pfam" id="PF01740">
    <property type="entry name" value="STAS"/>
    <property type="match status" value="1"/>
</dbReference>
<comment type="caution">
    <text evidence="4">The sequence shown here is derived from an EMBL/GenBank/DDBJ whole genome shotgun (WGS) entry which is preliminary data.</text>
</comment>
<dbReference type="CDD" id="cd07043">
    <property type="entry name" value="STAS_anti-anti-sigma_factors"/>
    <property type="match status" value="1"/>
</dbReference>